<evidence type="ECO:0000313" key="1">
    <source>
        <dbReference type="EMBL" id="KAI2390893.1"/>
    </source>
</evidence>
<sequence length="400" mass="46084">MAPAFTSPLTFPTTGFKEIDASTPIEEEKLPTYQPEHYYPATLGQVLQDRYQIVGKVGYGGSSTVWLSRDLAKRQHVVLKICVNHSNKANNELDIYKYLESVYPMAEGFLARDLHRKLYDSFELEGPHGPHICLVHQPLGLSLMQILDLIPSQTLRIESIKGSLRQIIASLDFLHQARIVHTDLQARNLLIDIDSPEVFTTFENAELQTPVPRKVLEDRTIYMSRRIPLTEKFPLITDFGEAHIFGENEKFPWEDVMPDVYRAPEIVLRMPWDTKIDIWSVGMVCWDLVSSTTLFNARNNERLLDDSIHIAEMIAIMGPPPKIFLEQSKMGRIWWDEQGKWKGPAPIPTHSLEELADKIKGEDKEGFLRFLRRILKWLPEERPKANEILYDPWLMKGLGK</sequence>
<name>A0ACB8V2I1_9EURO</name>
<gene>
    <name evidence="1" type="ORF">LOY88_001480</name>
</gene>
<reference evidence="1" key="1">
    <citation type="journal article" date="2022" name="bioRxiv">
        <title>Population genetic analysis of Ophidiomyces ophidiicola, the causative agent of snake fungal disease, indicates recent introductions to the USA.</title>
        <authorList>
            <person name="Ladner J.T."/>
            <person name="Palmer J.M."/>
            <person name="Ettinger C.L."/>
            <person name="Stajich J.E."/>
            <person name="Farrell T.M."/>
            <person name="Glorioso B.M."/>
            <person name="Lawson B."/>
            <person name="Price S.J."/>
            <person name="Stengle A.G."/>
            <person name="Grear D.A."/>
            <person name="Lorch J.M."/>
        </authorList>
    </citation>
    <scope>NUCLEOTIDE SEQUENCE</scope>
    <source>
        <strain evidence="1">NWHC 24266-5</strain>
    </source>
</reference>
<organism evidence="1">
    <name type="scientific">Ophidiomyces ophidiicola</name>
    <dbReference type="NCBI Taxonomy" id="1387563"/>
    <lineage>
        <taxon>Eukaryota</taxon>
        <taxon>Fungi</taxon>
        <taxon>Dikarya</taxon>
        <taxon>Ascomycota</taxon>
        <taxon>Pezizomycotina</taxon>
        <taxon>Eurotiomycetes</taxon>
        <taxon>Eurotiomycetidae</taxon>
        <taxon>Onygenales</taxon>
        <taxon>Onygenaceae</taxon>
        <taxon>Ophidiomyces</taxon>
    </lineage>
</organism>
<comment type="caution">
    <text evidence="1">The sequence shown here is derived from an EMBL/GenBank/DDBJ whole genome shotgun (WGS) entry which is preliminary data.</text>
</comment>
<dbReference type="EMBL" id="JALBCA010000015">
    <property type="protein sequence ID" value="KAI2390893.1"/>
    <property type="molecule type" value="Genomic_DNA"/>
</dbReference>
<proteinExistence type="predicted"/>
<protein>
    <submittedName>
        <fullName evidence="1">Uncharacterized protein</fullName>
    </submittedName>
</protein>
<accession>A0ACB8V2I1</accession>